<dbReference type="AlphaFoldDB" id="Q9RT66"/>
<dbReference type="Proteomes" id="UP000002524">
    <property type="component" value="Chromosome 1"/>
</dbReference>
<dbReference type="eggNOG" id="COG2318">
    <property type="taxonomic scope" value="Bacteria"/>
</dbReference>
<dbReference type="GeneID" id="69518139"/>
<dbReference type="OrthoDB" id="68731at2"/>
<dbReference type="PIR" id="D75339">
    <property type="entry name" value="D75339"/>
</dbReference>
<organism evidence="1 2">
    <name type="scientific">Deinococcus radiodurans (strain ATCC 13939 / DSM 20539 / JCM 16871 / CCUG 27074 / LMG 4051 / NBRC 15346 / NCIMB 9279 / VKM B-1422 / R1)</name>
    <dbReference type="NCBI Taxonomy" id="243230"/>
    <lineage>
        <taxon>Bacteria</taxon>
        <taxon>Thermotogati</taxon>
        <taxon>Deinococcota</taxon>
        <taxon>Deinococci</taxon>
        <taxon>Deinococcales</taxon>
        <taxon>Deinococcaceae</taxon>
        <taxon>Deinococcus</taxon>
    </lineage>
</organism>
<proteinExistence type="predicted"/>
<dbReference type="Gene3D" id="1.20.120.450">
    <property type="entry name" value="dinb family like domain"/>
    <property type="match status" value="1"/>
</dbReference>
<dbReference type="PaxDb" id="243230-DR_1899"/>
<accession>Q9RT66</accession>
<keyword evidence="2" id="KW-1185">Reference proteome</keyword>
<dbReference type="PATRIC" id="fig|243230.17.peg.2114"/>
<dbReference type="STRING" id="243230.DR_1899"/>
<dbReference type="KEGG" id="dra:DR_1899"/>
<dbReference type="InParanoid" id="Q9RT66"/>
<dbReference type="RefSeq" id="WP_010888534.1">
    <property type="nucleotide sequence ID" value="NC_001263.1"/>
</dbReference>
<dbReference type="HOGENOM" id="CLU_112806_0_0_0"/>
<evidence type="ECO:0000313" key="1">
    <source>
        <dbReference type="EMBL" id="AAF11458.1"/>
    </source>
</evidence>
<protein>
    <recommendedName>
        <fullName evidence="3">DinB-like domain-containing protein</fullName>
    </recommendedName>
</protein>
<evidence type="ECO:0000313" key="2">
    <source>
        <dbReference type="Proteomes" id="UP000002524"/>
    </source>
</evidence>
<dbReference type="Pfam" id="PF07609">
    <property type="entry name" value="DUF1572"/>
    <property type="match status" value="1"/>
</dbReference>
<dbReference type="EnsemblBacteria" id="AAF11458">
    <property type="protein sequence ID" value="AAF11458"/>
    <property type="gene ID" value="DR_1899"/>
</dbReference>
<dbReference type="EMBL" id="AE000513">
    <property type="protein sequence ID" value="AAF11458.1"/>
    <property type="molecule type" value="Genomic_DNA"/>
</dbReference>
<gene>
    <name evidence="1" type="ordered locus">DR_1899</name>
</gene>
<dbReference type="InterPro" id="IPR011466">
    <property type="entry name" value="DUF1572"/>
</dbReference>
<reference evidence="1 2" key="1">
    <citation type="journal article" date="1999" name="Science">
        <title>Genome sequence of the radioresistant bacterium Deinococcus radiodurans R1.</title>
        <authorList>
            <person name="White O."/>
            <person name="Eisen J.A."/>
            <person name="Heidelberg J.F."/>
            <person name="Hickey E.K."/>
            <person name="Peterson J.D."/>
            <person name="Dodson R.J."/>
            <person name="Haft D.H."/>
            <person name="Gwinn M.L."/>
            <person name="Nelson W.C."/>
            <person name="Richardson D.L."/>
            <person name="Moffat K.S."/>
            <person name="Qin H."/>
            <person name="Jiang L."/>
            <person name="Pamphile W."/>
            <person name="Crosby M."/>
            <person name="Shen M."/>
            <person name="Vamathevan J.J."/>
            <person name="Lam P."/>
            <person name="McDonald L."/>
            <person name="Utterback T."/>
            <person name="Zalewski C."/>
            <person name="Makarova K.S."/>
            <person name="Aravind L."/>
            <person name="Daly M.J."/>
            <person name="Minton K.W."/>
            <person name="Fleischmann R.D."/>
            <person name="Ketchum K.A."/>
            <person name="Nelson K.E."/>
            <person name="Salzberg S."/>
            <person name="Smith H.O."/>
            <person name="Venter J.C."/>
            <person name="Fraser C.M."/>
        </authorList>
    </citation>
    <scope>NUCLEOTIDE SEQUENCE [LARGE SCALE GENOMIC DNA]</scope>
    <source>
        <strain evidence="2">ATCC 13939 / DSM 20539 / JCM 16871 / LMG 4051 / NBRC 15346 / NCIMB 9279 / R1 / VKM B-1422</strain>
    </source>
</reference>
<evidence type="ECO:0008006" key="3">
    <source>
        <dbReference type="Google" id="ProtNLM"/>
    </source>
</evidence>
<dbReference type="InterPro" id="IPR034660">
    <property type="entry name" value="DinB/YfiT-like"/>
</dbReference>
<dbReference type="SUPFAM" id="SSF109854">
    <property type="entry name" value="DinB/YfiT-like putative metalloenzymes"/>
    <property type="match status" value="1"/>
</dbReference>
<sequence>MSDVAALYLSELRERLRGTRQLGDRALAQLPDDAWHTVLAPGGNSAAVIVQHLAGNLRSRWGGLQSGYREGVEGETPGRDRDAEFEDAHLSAADLLTCWDEGWQVFLDALDHLRPDDLTQTLTIRGEAHTVLGAVERAALHASGHVFQLIFLVKTLRGADFQTISIPRGGSGAYNAAMRGGTAREQQGP</sequence>
<name>Q9RT66_DEIRA</name>